<keyword evidence="4 6" id="KW-1133">Transmembrane helix</keyword>
<evidence type="ECO:0000256" key="1">
    <source>
        <dbReference type="ARBA" id="ARBA00004651"/>
    </source>
</evidence>
<organism evidence="7 8">
    <name type="scientific">Microtetraspora fusca</name>
    <dbReference type="NCBI Taxonomy" id="1997"/>
    <lineage>
        <taxon>Bacteria</taxon>
        <taxon>Bacillati</taxon>
        <taxon>Actinomycetota</taxon>
        <taxon>Actinomycetes</taxon>
        <taxon>Streptosporangiales</taxon>
        <taxon>Streptosporangiaceae</taxon>
        <taxon>Microtetraspora</taxon>
    </lineage>
</organism>
<feature type="transmembrane region" description="Helical" evidence="6">
    <location>
        <begin position="58"/>
        <end position="81"/>
    </location>
</feature>
<dbReference type="EMBL" id="JBIAXI010000027">
    <property type="protein sequence ID" value="MFF4777920.1"/>
    <property type="molecule type" value="Genomic_DNA"/>
</dbReference>
<feature type="transmembrane region" description="Helical" evidence="6">
    <location>
        <begin position="29"/>
        <end position="49"/>
    </location>
</feature>
<keyword evidence="2" id="KW-1003">Cell membrane</keyword>
<keyword evidence="8" id="KW-1185">Reference proteome</keyword>
<keyword evidence="3 6" id="KW-0812">Transmembrane</keyword>
<evidence type="ECO:0000256" key="2">
    <source>
        <dbReference type="ARBA" id="ARBA00022475"/>
    </source>
</evidence>
<dbReference type="Pfam" id="PF04066">
    <property type="entry name" value="MrpF_PhaF"/>
    <property type="match status" value="1"/>
</dbReference>
<proteinExistence type="predicted"/>
<name>A0ABW6VEX8_MICFU</name>
<evidence type="ECO:0000256" key="3">
    <source>
        <dbReference type="ARBA" id="ARBA00022692"/>
    </source>
</evidence>
<reference evidence="7 8" key="1">
    <citation type="submission" date="2024-10" db="EMBL/GenBank/DDBJ databases">
        <title>The Natural Products Discovery Center: Release of the First 8490 Sequenced Strains for Exploring Actinobacteria Biosynthetic Diversity.</title>
        <authorList>
            <person name="Kalkreuter E."/>
            <person name="Kautsar S.A."/>
            <person name="Yang D."/>
            <person name="Bader C.D."/>
            <person name="Teijaro C.N."/>
            <person name="Fluegel L."/>
            <person name="Davis C.M."/>
            <person name="Simpson J.R."/>
            <person name="Lauterbach L."/>
            <person name="Steele A.D."/>
            <person name="Gui C."/>
            <person name="Meng S."/>
            <person name="Li G."/>
            <person name="Viehrig K."/>
            <person name="Ye F."/>
            <person name="Su P."/>
            <person name="Kiefer A.F."/>
            <person name="Nichols A."/>
            <person name="Cepeda A.J."/>
            <person name="Yan W."/>
            <person name="Fan B."/>
            <person name="Jiang Y."/>
            <person name="Adhikari A."/>
            <person name="Zheng C.-J."/>
            <person name="Schuster L."/>
            <person name="Cowan T.M."/>
            <person name="Smanski M.J."/>
            <person name="Chevrette M.G."/>
            <person name="De Carvalho L.P.S."/>
            <person name="Shen B."/>
        </authorList>
    </citation>
    <scope>NUCLEOTIDE SEQUENCE [LARGE SCALE GENOMIC DNA]</scope>
    <source>
        <strain evidence="7 8">NPDC001281</strain>
    </source>
</reference>
<evidence type="ECO:0000256" key="6">
    <source>
        <dbReference type="SAM" id="Phobius"/>
    </source>
</evidence>
<comment type="caution">
    <text evidence="7">The sequence shown here is derived from an EMBL/GenBank/DDBJ whole genome shotgun (WGS) entry which is preliminary data.</text>
</comment>
<dbReference type="Proteomes" id="UP001602119">
    <property type="component" value="Unassembled WGS sequence"/>
</dbReference>
<accession>A0ABW6VEX8</accession>
<evidence type="ECO:0000256" key="4">
    <source>
        <dbReference type="ARBA" id="ARBA00022989"/>
    </source>
</evidence>
<protein>
    <submittedName>
        <fullName evidence="7">Monovalent cation/H+ antiporter complex subunit F</fullName>
    </submittedName>
</protein>
<gene>
    <name evidence="7" type="ORF">ACFY05_34355</name>
</gene>
<keyword evidence="5 6" id="KW-0472">Membrane</keyword>
<sequence>MSVWAVATIALAAGGLGPALYVAARGDALDRLIGLELGGVVATLVLMLLSHGPARSSYLIAPLVLAVLSFAGTLVFTRVLADRP</sequence>
<evidence type="ECO:0000313" key="8">
    <source>
        <dbReference type="Proteomes" id="UP001602119"/>
    </source>
</evidence>
<evidence type="ECO:0000313" key="7">
    <source>
        <dbReference type="EMBL" id="MFF4777920.1"/>
    </source>
</evidence>
<comment type="subcellular location">
    <subcellularLocation>
        <location evidence="1">Cell membrane</location>
        <topology evidence="1">Multi-pass membrane protein</topology>
    </subcellularLocation>
</comment>
<dbReference type="InterPro" id="IPR007208">
    <property type="entry name" value="MrpF/PhaF-like"/>
</dbReference>
<dbReference type="RefSeq" id="WP_066946181.1">
    <property type="nucleotide sequence ID" value="NZ_BBYK01000062.1"/>
</dbReference>
<evidence type="ECO:0000256" key="5">
    <source>
        <dbReference type="ARBA" id="ARBA00023136"/>
    </source>
</evidence>